<dbReference type="InterPro" id="IPR005824">
    <property type="entry name" value="KOW"/>
</dbReference>
<sequence length="1304" mass="145523">MVFLCEASEAPTDRIPTLQSLEKPPTLDALVERIEERYVKCSSTERSPIDESEDDLPGMRKDDWPLWRLKCTPRKEYFIIYELMMRHATLSDELRAVFYNARDIGYVYLEAQFQKSAISSLREVLREYSDLKLTSLTIVSRDEIKPCLVKKGAIRSVFAAGQWVEIKKGLYRGDIGLVADDFRDDDSVAGVKVMVVPRLDFEDQPSTSTAKRKQRLRPSPRLFDPTACTQQDLVPHEQSQIFSYKSWRFEYGLQIKIFSERVLSPARQVPPSICSIFMDAKAKGADIDMHSMPIHLFWRFEVGDEVIYRPDQSRGVVASPFDPSSLPPSSKSTFIEVEFENEGRHNVLADNLTKSIILGQYVEVLAGVHSGKKGFVIAQSDALLGICVGANGLDFRVHANSVKLSVPDFRNTEVPWLNTPVKLLSGPFGITQGKVKDVGVTSARSLAITVSLYSGEECTVGYHAVRELLTGKLLLDYQPLKRHQQQFNVEAPWKEVQVTVQSGRFAGRFAIVKNARIDSLGSLRLLLWVTSYNISIEIDHSAVREQMTGALLPVYRPLEGNQLKHFGVNTSLESMRTGPVPWLGMVIDIVRGQYKGQSGTVRDVNRYEIASASVSKKSGVKLTVERHVFTVVASTKMVEVDYDAVRFHRTKFRLCDVFLPTARQSFYMPDPRYEKLLQTSSNDEDVEDSAAAGSMTPAAGSMTPLPNDFERETLFYGTWSPNCPTPAPSSLGLTSTSLPSNELASPAPASPPLIPRTSSPVSVSAPAPAPDHWILHPKLIGIPIKVDISGGQLASLQKKDGVIVETVASEDGIKVIYRRSSSKVIEIPSGYIQSSRDRPNPAREKGLMVVARNHPQHIGKLVRRIHHFYDMEKIEEKHWLMMQRVDRSGPKEDTLPEFLEFHPSDLEYVKETPEERRRSAQGLQRMVRKDLKLKLYEGFIPWRETDRITVVDASSQNSPIINISLSNNAQFLAIGYGKQVDIWDLRTAMPTSPRSIYESSVNPITAFAWSPNGTRLALGYQSGIVYVISLYKKSAPLEGFPTGISDIRGGIVAALFLGEDVLAIATCDTAEIRFLDQGSAGERSWKPIGSLPKPPIIQGEHPQGFQIKSMHTVAQGRLLIHYGDGVAVNDICLENELVLLTDQLSGTYTLVHLGTGKIHCQFYPRDFHTQESQPVSMAKFISSEVIISGGVGQLVLWSIENRSRLQNLIYRNQGKACTFHKATSNGKRKDQLVVESLSAAYRKGDNSGWIASAHNFVNRGEVVIWRTVDYDLENNGLITIIKGSSFREHSRASVRMVGISPITK</sequence>
<dbReference type="Proteomes" id="UP000518752">
    <property type="component" value="Unassembled WGS sequence"/>
</dbReference>
<gene>
    <name evidence="7" type="ORF">D9757_008050</name>
</gene>
<evidence type="ECO:0000256" key="5">
    <source>
        <dbReference type="SAM" id="MobiDB-lite"/>
    </source>
</evidence>
<dbReference type="SMART" id="SM00739">
    <property type="entry name" value="KOW"/>
    <property type="match status" value="3"/>
</dbReference>
<reference evidence="7 8" key="1">
    <citation type="journal article" date="2020" name="ISME J.">
        <title>Uncovering the hidden diversity of litter-decomposition mechanisms in mushroom-forming fungi.</title>
        <authorList>
            <person name="Floudas D."/>
            <person name="Bentzer J."/>
            <person name="Ahren D."/>
            <person name="Johansson T."/>
            <person name="Persson P."/>
            <person name="Tunlid A."/>
        </authorList>
    </citation>
    <scope>NUCLEOTIDE SEQUENCE [LARGE SCALE GENOMIC DNA]</scope>
    <source>
        <strain evidence="7 8">CBS 406.79</strain>
    </source>
</reference>
<dbReference type="PANTHER" id="PTHR11125">
    <property type="entry name" value="SUPPRESSOR OF TY 5"/>
    <property type="match status" value="1"/>
</dbReference>
<accession>A0A8H5H621</accession>
<evidence type="ECO:0000256" key="4">
    <source>
        <dbReference type="ARBA" id="ARBA00031006"/>
    </source>
</evidence>
<name>A0A8H5H621_9AGAR</name>
<dbReference type="InterPro" id="IPR015943">
    <property type="entry name" value="WD40/YVTN_repeat-like_dom_sf"/>
</dbReference>
<keyword evidence="8" id="KW-1185">Reference proteome</keyword>
<evidence type="ECO:0000256" key="3">
    <source>
        <dbReference type="ARBA" id="ARBA00029865"/>
    </source>
</evidence>
<protein>
    <recommendedName>
        <fullName evidence="3">Chromatin elongation factor SPT5</fullName>
    </recommendedName>
    <alternativeName>
        <fullName evidence="4">Chromatin elongation factor spt5</fullName>
    </alternativeName>
</protein>
<dbReference type="GO" id="GO:0032044">
    <property type="term" value="C:DSIF complex"/>
    <property type="evidence" value="ECO:0007669"/>
    <property type="project" value="TreeGrafter"/>
</dbReference>
<keyword evidence="1" id="KW-0804">Transcription</keyword>
<feature type="region of interest" description="Disordered" evidence="5">
    <location>
        <begin position="680"/>
        <end position="704"/>
    </location>
</feature>
<dbReference type="InterPro" id="IPR005100">
    <property type="entry name" value="NGN-domain"/>
</dbReference>
<dbReference type="GO" id="GO:0003729">
    <property type="term" value="F:mRNA binding"/>
    <property type="evidence" value="ECO:0007669"/>
    <property type="project" value="TreeGrafter"/>
</dbReference>
<feature type="domain" description="KOW" evidence="6">
    <location>
        <begin position="580"/>
        <end position="607"/>
    </location>
</feature>
<evidence type="ECO:0000256" key="1">
    <source>
        <dbReference type="ARBA" id="ARBA00023163"/>
    </source>
</evidence>
<dbReference type="GO" id="GO:0006357">
    <property type="term" value="P:regulation of transcription by RNA polymerase II"/>
    <property type="evidence" value="ECO:0007669"/>
    <property type="project" value="InterPro"/>
</dbReference>
<dbReference type="InterPro" id="IPR036735">
    <property type="entry name" value="NGN_dom_sf"/>
</dbReference>
<dbReference type="SMART" id="SM00320">
    <property type="entry name" value="WD40"/>
    <property type="match status" value="3"/>
</dbReference>
<dbReference type="Gene3D" id="2.130.10.10">
    <property type="entry name" value="YVTN repeat-like/Quinoprotein amine dehydrogenase"/>
    <property type="match status" value="1"/>
</dbReference>
<dbReference type="InterPro" id="IPR039659">
    <property type="entry name" value="SPT5"/>
</dbReference>
<organism evidence="7 8">
    <name type="scientific">Collybiopsis confluens</name>
    <dbReference type="NCBI Taxonomy" id="2823264"/>
    <lineage>
        <taxon>Eukaryota</taxon>
        <taxon>Fungi</taxon>
        <taxon>Dikarya</taxon>
        <taxon>Basidiomycota</taxon>
        <taxon>Agaricomycotina</taxon>
        <taxon>Agaricomycetes</taxon>
        <taxon>Agaricomycetidae</taxon>
        <taxon>Agaricales</taxon>
        <taxon>Marasmiineae</taxon>
        <taxon>Omphalotaceae</taxon>
        <taxon>Collybiopsis</taxon>
    </lineage>
</organism>
<dbReference type="EMBL" id="JAACJN010000084">
    <property type="protein sequence ID" value="KAF5377354.1"/>
    <property type="molecule type" value="Genomic_DNA"/>
</dbReference>
<comment type="caution">
    <text evidence="7">The sequence shown here is derived from an EMBL/GenBank/DDBJ whole genome shotgun (WGS) entry which is preliminary data.</text>
</comment>
<evidence type="ECO:0000313" key="7">
    <source>
        <dbReference type="EMBL" id="KAF5377354.1"/>
    </source>
</evidence>
<dbReference type="SUPFAM" id="SSF50978">
    <property type="entry name" value="WD40 repeat-like"/>
    <property type="match status" value="1"/>
</dbReference>
<dbReference type="Gene3D" id="3.30.70.940">
    <property type="entry name" value="NusG, N-terminal domain"/>
    <property type="match status" value="1"/>
</dbReference>
<feature type="domain" description="KOW" evidence="6">
    <location>
        <begin position="157"/>
        <end position="184"/>
    </location>
</feature>
<feature type="compositionally biased region" description="Low complexity" evidence="5">
    <location>
        <begin position="728"/>
        <end position="747"/>
    </location>
</feature>
<evidence type="ECO:0000256" key="2">
    <source>
        <dbReference type="ARBA" id="ARBA00024691"/>
    </source>
</evidence>
<dbReference type="InterPro" id="IPR001680">
    <property type="entry name" value="WD40_rpt"/>
</dbReference>
<dbReference type="Pfam" id="PF03439">
    <property type="entry name" value="Spt5-NGN"/>
    <property type="match status" value="1"/>
</dbReference>
<dbReference type="PANTHER" id="PTHR11125:SF7">
    <property type="entry name" value="TRANSCRIPTION ELONGATION FACTOR SPT5"/>
    <property type="match status" value="1"/>
</dbReference>
<feature type="region of interest" description="Disordered" evidence="5">
    <location>
        <begin position="727"/>
        <end position="766"/>
    </location>
</feature>
<comment type="function">
    <text evidence="2">The SPT4-SPT5 complex mediates both activation and inhibition of transcription elongation, and plays a role in pre-mRNA processing. This complex seems to be important for the stability of the RNA polymerase II elongation machinery on the chromatin template but not for the inherent ability of this machinery to translocate down the gene.</text>
</comment>
<feature type="domain" description="KOW" evidence="6">
    <location>
        <begin position="355"/>
        <end position="382"/>
    </location>
</feature>
<evidence type="ECO:0000259" key="6">
    <source>
        <dbReference type="SMART" id="SM00739"/>
    </source>
</evidence>
<dbReference type="GO" id="GO:0032784">
    <property type="term" value="P:regulation of DNA-templated transcription elongation"/>
    <property type="evidence" value="ECO:0007669"/>
    <property type="project" value="InterPro"/>
</dbReference>
<evidence type="ECO:0000313" key="8">
    <source>
        <dbReference type="Proteomes" id="UP000518752"/>
    </source>
</evidence>
<dbReference type="GO" id="GO:0006368">
    <property type="term" value="P:transcription elongation by RNA polymerase II"/>
    <property type="evidence" value="ECO:0007669"/>
    <property type="project" value="TreeGrafter"/>
</dbReference>
<dbReference type="OrthoDB" id="2933582at2759"/>
<dbReference type="InterPro" id="IPR036322">
    <property type="entry name" value="WD40_repeat_dom_sf"/>
</dbReference>
<proteinExistence type="predicted"/>